<dbReference type="EMBL" id="JACAZH010000008">
    <property type="protein sequence ID" value="KAF7361452.1"/>
    <property type="molecule type" value="Genomic_DNA"/>
</dbReference>
<evidence type="ECO:0000256" key="1">
    <source>
        <dbReference type="SAM" id="MobiDB-lite"/>
    </source>
</evidence>
<proteinExistence type="predicted"/>
<dbReference type="Gene3D" id="6.10.140.100">
    <property type="match status" value="1"/>
</dbReference>
<organism evidence="2 3">
    <name type="scientific">Mycena sanguinolenta</name>
    <dbReference type="NCBI Taxonomy" id="230812"/>
    <lineage>
        <taxon>Eukaryota</taxon>
        <taxon>Fungi</taxon>
        <taxon>Dikarya</taxon>
        <taxon>Basidiomycota</taxon>
        <taxon>Agaricomycotina</taxon>
        <taxon>Agaricomycetes</taxon>
        <taxon>Agaricomycetidae</taxon>
        <taxon>Agaricales</taxon>
        <taxon>Marasmiineae</taxon>
        <taxon>Mycenaceae</taxon>
        <taxon>Mycena</taxon>
    </lineage>
</organism>
<dbReference type="PROSITE" id="PS50330">
    <property type="entry name" value="UIM"/>
    <property type="match status" value="1"/>
</dbReference>
<comment type="caution">
    <text evidence="2">The sequence shown here is derived from an EMBL/GenBank/DDBJ whole genome shotgun (WGS) entry which is preliminary data.</text>
</comment>
<name>A0A8H7D6S0_9AGAR</name>
<dbReference type="AlphaFoldDB" id="A0A8H7D6S0"/>
<reference evidence="2" key="1">
    <citation type="submission" date="2020-05" db="EMBL/GenBank/DDBJ databases">
        <title>Mycena genomes resolve the evolution of fungal bioluminescence.</title>
        <authorList>
            <person name="Tsai I.J."/>
        </authorList>
    </citation>
    <scope>NUCLEOTIDE SEQUENCE</scope>
    <source>
        <strain evidence="2">160909Yilan</strain>
    </source>
</reference>
<feature type="compositionally biased region" description="Polar residues" evidence="1">
    <location>
        <begin position="34"/>
        <end position="43"/>
    </location>
</feature>
<evidence type="ECO:0000313" key="2">
    <source>
        <dbReference type="EMBL" id="KAF7361452.1"/>
    </source>
</evidence>
<dbReference type="OrthoDB" id="10535777at2759"/>
<protein>
    <submittedName>
        <fullName evidence="2">Uncharacterized protein</fullName>
    </submittedName>
</protein>
<evidence type="ECO:0000313" key="3">
    <source>
        <dbReference type="Proteomes" id="UP000623467"/>
    </source>
</evidence>
<feature type="compositionally biased region" description="Pro residues" evidence="1">
    <location>
        <begin position="353"/>
        <end position="362"/>
    </location>
</feature>
<feature type="region of interest" description="Disordered" evidence="1">
    <location>
        <begin position="342"/>
        <end position="362"/>
    </location>
</feature>
<dbReference type="Proteomes" id="UP000623467">
    <property type="component" value="Unassembled WGS sequence"/>
</dbReference>
<dbReference type="InterPro" id="IPR003903">
    <property type="entry name" value="UIM_dom"/>
</dbReference>
<gene>
    <name evidence="2" type="ORF">MSAN_01178300</name>
</gene>
<dbReference type="Pfam" id="PF02809">
    <property type="entry name" value="UIM"/>
    <property type="match status" value="2"/>
</dbReference>
<sequence length="362" mass="38578">MPEPFTMALAYGAYQGWRQARKGASRHGPPDVSSPDSETQSALSEVMVPKTLPRSVSEPEPTFLYPTWSRGQSRTLTRSVSEPDLTLVHEVPDKLPPLLSADILDVPDVLPGVDTSAPVVPEDPDVPEDADFATAIVQSLQNARMQQGLRSDILLSAEESLVTASVPDDLEDADLARAIAQSLQEMKLQQRPRLNILPTAVNTAAILDVPDNQILCPHSPATTDVPEVITSGVLKPNWEARTNEEFFSYSFEHSTSRYGDDLGEDALQPPGPLGASLVVAEGVRHTGGEGGRGEGPNLGQMSFHNSVVNLIINGGTGGDGGAAGSIGVDGGTGQVPIIRHATQTRRSSFSALPPLPPRPWRE</sequence>
<keyword evidence="3" id="KW-1185">Reference proteome</keyword>
<accession>A0A8H7D6S0</accession>
<feature type="region of interest" description="Disordered" evidence="1">
    <location>
        <begin position="19"/>
        <end position="67"/>
    </location>
</feature>
<dbReference type="SMART" id="SM00726">
    <property type="entry name" value="UIM"/>
    <property type="match status" value="2"/>
</dbReference>